<dbReference type="Gene3D" id="1.10.150.240">
    <property type="entry name" value="Putative phosphatase, domain 2"/>
    <property type="match status" value="1"/>
</dbReference>
<keyword evidence="1" id="KW-0007">Acetylation</keyword>
<protein>
    <submittedName>
        <fullName evidence="2">HAD family hydrolase</fullName>
    </submittedName>
</protein>
<keyword evidence="3" id="KW-1185">Reference proteome</keyword>
<dbReference type="Gene3D" id="3.40.50.1000">
    <property type="entry name" value="HAD superfamily/HAD-like"/>
    <property type="match status" value="1"/>
</dbReference>
<sequence length="212" mass="23410">MPSREFDAVLWDFGGVILSSPFEAFNALEVARGLPPDTIRRINAANPHDNAWARFERSEIDLDGFDEAFAAEARALGHDLRGRDVVAVIHGAIRPEMVEALRRVKQHYKTACLTNNVNDSGAGEAYAREVGAVMAEFGAVIESRRVGCRKPESRFYEMACEIVGVDPRRAVYLDDLGINLKPARAMGMTTIKVDGADQALRELEAILDLPLR</sequence>
<keyword evidence="2" id="KW-0378">Hydrolase</keyword>
<dbReference type="OrthoDB" id="9807742at2"/>
<dbReference type="InterPro" id="IPR023198">
    <property type="entry name" value="PGP-like_dom2"/>
</dbReference>
<dbReference type="Proteomes" id="UP000245461">
    <property type="component" value="Unassembled WGS sequence"/>
</dbReference>
<dbReference type="InterPro" id="IPR052898">
    <property type="entry name" value="ACAD10-like"/>
</dbReference>
<organism evidence="2 3">
    <name type="scientific">Zavarzinia aquatilis</name>
    <dbReference type="NCBI Taxonomy" id="2211142"/>
    <lineage>
        <taxon>Bacteria</taxon>
        <taxon>Pseudomonadati</taxon>
        <taxon>Pseudomonadota</taxon>
        <taxon>Alphaproteobacteria</taxon>
        <taxon>Rhodospirillales</taxon>
        <taxon>Zavarziniaceae</taxon>
        <taxon>Zavarzinia</taxon>
    </lineage>
</organism>
<gene>
    <name evidence="2" type="ORF">DKG74_04530</name>
</gene>
<dbReference type="AlphaFoldDB" id="A0A317EDN9"/>
<accession>A0A317EDN9</accession>
<dbReference type="InterPro" id="IPR036412">
    <property type="entry name" value="HAD-like_sf"/>
</dbReference>
<dbReference type="SUPFAM" id="SSF56784">
    <property type="entry name" value="HAD-like"/>
    <property type="match status" value="1"/>
</dbReference>
<dbReference type="EMBL" id="QGLE01000002">
    <property type="protein sequence ID" value="PWR25039.1"/>
    <property type="molecule type" value="Genomic_DNA"/>
</dbReference>
<evidence type="ECO:0000313" key="3">
    <source>
        <dbReference type="Proteomes" id="UP000245461"/>
    </source>
</evidence>
<evidence type="ECO:0000256" key="1">
    <source>
        <dbReference type="ARBA" id="ARBA00022990"/>
    </source>
</evidence>
<proteinExistence type="predicted"/>
<dbReference type="PRINTS" id="PR00413">
    <property type="entry name" value="HADHALOGNASE"/>
</dbReference>
<dbReference type="GO" id="GO:0016787">
    <property type="term" value="F:hydrolase activity"/>
    <property type="evidence" value="ECO:0007669"/>
    <property type="project" value="UniProtKB-KW"/>
</dbReference>
<dbReference type="NCBIfam" id="TIGR02247">
    <property type="entry name" value="HAD-1A3-hyp"/>
    <property type="match status" value="1"/>
</dbReference>
<dbReference type="CDD" id="cd02603">
    <property type="entry name" value="HAD_sEH-N_like"/>
    <property type="match status" value="1"/>
</dbReference>
<dbReference type="InterPro" id="IPR011945">
    <property type="entry name" value="HAD-SF_ppase_IA/epoxid_hydro_N"/>
</dbReference>
<reference evidence="2 3" key="1">
    <citation type="submission" date="2018-05" db="EMBL/GenBank/DDBJ databases">
        <title>Zavarzinia sp. HR-AS.</title>
        <authorList>
            <person name="Lee Y."/>
            <person name="Jeon C.O."/>
        </authorList>
    </citation>
    <scope>NUCLEOTIDE SEQUENCE [LARGE SCALE GENOMIC DNA]</scope>
    <source>
        <strain evidence="2 3">HR-AS</strain>
    </source>
</reference>
<name>A0A317EDN9_9PROT</name>
<evidence type="ECO:0000313" key="2">
    <source>
        <dbReference type="EMBL" id="PWR25039.1"/>
    </source>
</evidence>
<dbReference type="RefSeq" id="WP_109903085.1">
    <property type="nucleotide sequence ID" value="NZ_QGLE01000002.1"/>
</dbReference>
<dbReference type="PANTHER" id="PTHR47829">
    <property type="entry name" value="HYDROLASE, PUTATIVE (AFU_ORTHOLOGUE AFUA_1G12880)-RELATED"/>
    <property type="match status" value="1"/>
</dbReference>
<dbReference type="PANTHER" id="PTHR47829:SF1">
    <property type="entry name" value="HAD FAMILY PHOSPHATASE"/>
    <property type="match status" value="1"/>
</dbReference>
<dbReference type="SFLD" id="SFLDG01129">
    <property type="entry name" value="C1.5:_HAD__Beta-PGM__Phosphata"/>
    <property type="match status" value="1"/>
</dbReference>
<dbReference type="SFLD" id="SFLDS00003">
    <property type="entry name" value="Haloacid_Dehalogenase"/>
    <property type="match status" value="1"/>
</dbReference>
<dbReference type="InterPro" id="IPR023214">
    <property type="entry name" value="HAD_sf"/>
</dbReference>
<dbReference type="NCBIfam" id="TIGR01509">
    <property type="entry name" value="HAD-SF-IA-v3"/>
    <property type="match status" value="1"/>
</dbReference>
<comment type="caution">
    <text evidence="2">The sequence shown here is derived from an EMBL/GenBank/DDBJ whole genome shotgun (WGS) entry which is preliminary data.</text>
</comment>
<dbReference type="InterPro" id="IPR006439">
    <property type="entry name" value="HAD-SF_hydro_IA"/>
</dbReference>
<dbReference type="Pfam" id="PF00702">
    <property type="entry name" value="Hydrolase"/>
    <property type="match status" value="1"/>
</dbReference>